<dbReference type="PANTHER" id="PTHR14957">
    <property type="entry name" value="UBIQUITIN-LIKE-CONJUGATING ENZYME ATG10"/>
    <property type="match status" value="1"/>
</dbReference>
<keyword evidence="3" id="KW-0808">Transferase</keyword>
<reference evidence="7 8" key="1">
    <citation type="submission" date="2022-05" db="EMBL/GenBank/DDBJ databases">
        <authorList>
            <consortium name="Genoscope - CEA"/>
            <person name="William W."/>
        </authorList>
    </citation>
    <scope>NUCLEOTIDE SEQUENCE [LARGE SCALE GENOMIC DNA]</scope>
</reference>
<accession>A0AAU9XSU1</accession>
<protein>
    <recommendedName>
        <fullName evidence="2">Ubiquitin-like-conjugating enzyme ATG10</fullName>
    </recommendedName>
    <alternativeName>
        <fullName evidence="6">Autophagy-related protein 10</fullName>
    </alternativeName>
</protein>
<dbReference type="GO" id="GO:0032446">
    <property type="term" value="P:protein modification by small protein conjugation"/>
    <property type="evidence" value="ECO:0007669"/>
    <property type="project" value="TreeGrafter"/>
</dbReference>
<dbReference type="InterPro" id="IPR007135">
    <property type="entry name" value="Atg3/Atg10"/>
</dbReference>
<evidence type="ECO:0000313" key="8">
    <source>
        <dbReference type="Proteomes" id="UP001159428"/>
    </source>
</evidence>
<evidence type="ECO:0000256" key="4">
    <source>
        <dbReference type="ARBA" id="ARBA00022786"/>
    </source>
</evidence>
<evidence type="ECO:0000256" key="5">
    <source>
        <dbReference type="ARBA" id="ARBA00023006"/>
    </source>
</evidence>
<gene>
    <name evidence="7" type="ORF">PMEA_00029712</name>
</gene>
<evidence type="ECO:0000313" key="7">
    <source>
        <dbReference type="EMBL" id="CAH3156880.1"/>
    </source>
</evidence>
<dbReference type="EMBL" id="CALNXJ010000062">
    <property type="protein sequence ID" value="CAH3156880.1"/>
    <property type="molecule type" value="Genomic_DNA"/>
</dbReference>
<evidence type="ECO:0000256" key="2">
    <source>
        <dbReference type="ARBA" id="ARBA00021099"/>
    </source>
</evidence>
<proteinExistence type="inferred from homology"/>
<dbReference type="PANTHER" id="PTHR14957:SF1">
    <property type="entry name" value="UBIQUITIN-LIKE-CONJUGATING ENZYME ATG10"/>
    <property type="match status" value="1"/>
</dbReference>
<keyword evidence="4" id="KW-0833">Ubl conjugation pathway</keyword>
<dbReference type="GO" id="GO:0005829">
    <property type="term" value="C:cytosol"/>
    <property type="evidence" value="ECO:0007669"/>
    <property type="project" value="TreeGrafter"/>
</dbReference>
<comment type="caution">
    <text evidence="7">The sequence shown here is derived from an EMBL/GenBank/DDBJ whole genome shotgun (WGS) entry which is preliminary data.</text>
</comment>
<evidence type="ECO:0000256" key="3">
    <source>
        <dbReference type="ARBA" id="ARBA00022679"/>
    </source>
</evidence>
<keyword evidence="5" id="KW-0072">Autophagy</keyword>
<keyword evidence="8" id="KW-1185">Reference proteome</keyword>
<dbReference type="GO" id="GO:0000045">
    <property type="term" value="P:autophagosome assembly"/>
    <property type="evidence" value="ECO:0007669"/>
    <property type="project" value="TreeGrafter"/>
</dbReference>
<dbReference type="GO" id="GO:0000422">
    <property type="term" value="P:autophagy of mitochondrion"/>
    <property type="evidence" value="ECO:0007669"/>
    <property type="project" value="TreeGrafter"/>
</dbReference>
<evidence type="ECO:0000256" key="1">
    <source>
        <dbReference type="ARBA" id="ARBA00005696"/>
    </source>
</evidence>
<comment type="similarity">
    <text evidence="1">Belongs to the ATG10 family.</text>
</comment>
<dbReference type="AlphaFoldDB" id="A0AAU9XSU1"/>
<dbReference type="Proteomes" id="UP001159428">
    <property type="component" value="Unassembled WGS sequence"/>
</dbReference>
<name>A0AAU9XSU1_9CNID</name>
<dbReference type="Gene3D" id="3.30.1460.50">
    <property type="match status" value="1"/>
</dbReference>
<sequence>MWKTGTLSYEEFENVLFDFLERARKVGDSWNLEYAKGKRKVKYLTKKQVQLGFDKASEADTEETCAEDKNWGVEEIDNDCVTSGQLESDVKKTFLTYEYHVIYSTSYGVPVLYFTASRQDGKLVSLEEVWKNVPEVYHERLEFEKWTFLTQQEHPHLGVPFYQLHPCHTADMMKKIAGVAEDQEENVSANYLVTWLSTVGPVVGLKIPTEYST</sequence>
<evidence type="ECO:0000256" key="6">
    <source>
        <dbReference type="ARBA" id="ARBA00029833"/>
    </source>
</evidence>
<dbReference type="Pfam" id="PF03987">
    <property type="entry name" value="Autophagy_act_C"/>
    <property type="match status" value="1"/>
</dbReference>
<dbReference type="GO" id="GO:0061651">
    <property type="term" value="F:Atg12 conjugating enzyme activity"/>
    <property type="evidence" value="ECO:0007669"/>
    <property type="project" value="TreeGrafter"/>
</dbReference>
<organism evidence="7 8">
    <name type="scientific">Pocillopora meandrina</name>
    <dbReference type="NCBI Taxonomy" id="46732"/>
    <lineage>
        <taxon>Eukaryota</taxon>
        <taxon>Metazoa</taxon>
        <taxon>Cnidaria</taxon>
        <taxon>Anthozoa</taxon>
        <taxon>Hexacorallia</taxon>
        <taxon>Scleractinia</taxon>
        <taxon>Astrocoeniina</taxon>
        <taxon>Pocilloporidae</taxon>
        <taxon>Pocillopora</taxon>
    </lineage>
</organism>